<organism evidence="1 2">
    <name type="scientific">Aspergillus sclerotiicarbonarius (strain CBS 121057 / IBT 28362)</name>
    <dbReference type="NCBI Taxonomy" id="1448318"/>
    <lineage>
        <taxon>Eukaryota</taxon>
        <taxon>Fungi</taxon>
        <taxon>Dikarya</taxon>
        <taxon>Ascomycota</taxon>
        <taxon>Pezizomycotina</taxon>
        <taxon>Eurotiomycetes</taxon>
        <taxon>Eurotiomycetidae</taxon>
        <taxon>Eurotiales</taxon>
        <taxon>Aspergillaceae</taxon>
        <taxon>Aspergillus</taxon>
        <taxon>Aspergillus subgen. Circumdati</taxon>
    </lineage>
</organism>
<name>A0A319F9B9_ASPSB</name>
<protein>
    <submittedName>
        <fullName evidence="1">Uncharacterized protein</fullName>
    </submittedName>
</protein>
<evidence type="ECO:0000313" key="2">
    <source>
        <dbReference type="Proteomes" id="UP000248423"/>
    </source>
</evidence>
<reference evidence="1 2" key="1">
    <citation type="submission" date="2018-02" db="EMBL/GenBank/DDBJ databases">
        <title>The genomes of Aspergillus section Nigri reveals drivers in fungal speciation.</title>
        <authorList>
            <consortium name="DOE Joint Genome Institute"/>
            <person name="Vesth T.C."/>
            <person name="Nybo J."/>
            <person name="Theobald S."/>
            <person name="Brandl J."/>
            <person name="Frisvad J.C."/>
            <person name="Nielsen K.F."/>
            <person name="Lyhne E.K."/>
            <person name="Kogle M.E."/>
            <person name="Kuo A."/>
            <person name="Riley R."/>
            <person name="Clum A."/>
            <person name="Nolan M."/>
            <person name="Lipzen A."/>
            <person name="Salamov A."/>
            <person name="Henrissat B."/>
            <person name="Wiebenga A."/>
            <person name="De vries R.P."/>
            <person name="Grigoriev I.V."/>
            <person name="Mortensen U.H."/>
            <person name="Andersen M.R."/>
            <person name="Baker S.E."/>
        </authorList>
    </citation>
    <scope>NUCLEOTIDE SEQUENCE [LARGE SCALE GENOMIC DNA]</scope>
    <source>
        <strain evidence="1 2">CBS 121057</strain>
    </source>
</reference>
<dbReference type="AlphaFoldDB" id="A0A319F9B9"/>
<accession>A0A319F9B9</accession>
<sequence>MWPVSWASPRGKLQTALRPSACFSPALTYRISYLILATHHPPGDHACPLSTVVSCPCWMYFQAAVPKRDGWASPTLPNLGLKRQSMHPISHASFKLCTTWSLQRNIACVSCIVFRALALLDGFLVPNRVEFMFTS</sequence>
<dbReference type="VEuPathDB" id="FungiDB:BO78DRAFT_224025"/>
<keyword evidence="2" id="KW-1185">Reference proteome</keyword>
<dbReference type="EMBL" id="KZ826396">
    <property type="protein sequence ID" value="PYI02383.1"/>
    <property type="molecule type" value="Genomic_DNA"/>
</dbReference>
<dbReference type="Proteomes" id="UP000248423">
    <property type="component" value="Unassembled WGS sequence"/>
</dbReference>
<gene>
    <name evidence="1" type="ORF">BO78DRAFT_224025</name>
</gene>
<proteinExistence type="predicted"/>
<evidence type="ECO:0000313" key="1">
    <source>
        <dbReference type="EMBL" id="PYI02383.1"/>
    </source>
</evidence>